<dbReference type="Proteomes" id="UP001595851">
    <property type="component" value="Unassembled WGS sequence"/>
</dbReference>
<gene>
    <name evidence="2" type="ORF">ACFOY2_14320</name>
</gene>
<feature type="signal peptide" evidence="1">
    <location>
        <begin position="1"/>
        <end position="38"/>
    </location>
</feature>
<dbReference type="EMBL" id="JBHSBI010000006">
    <property type="protein sequence ID" value="MFC4008403.1"/>
    <property type="molecule type" value="Genomic_DNA"/>
</dbReference>
<accession>A0ABV8G347</accession>
<evidence type="ECO:0000313" key="2">
    <source>
        <dbReference type="EMBL" id="MFC4008403.1"/>
    </source>
</evidence>
<sequence length="220" mass="22897">MANLKRVSRQGRACSVLGAAFGALALTLITTHPAGAQASVFNVSLTAYKDGVRAGAFTGGDSRNDGKVTFVSATQAAVTGTVYDTAYDGWCALVSMTVNDGFADARTIRRETCGYQSSAPVGETFTKRIRLYNIKVAVGHRVRARHSGMGILREAPGSWPPAGPAPGWPPGAGEPLVSQAGVSGLFGDVSQGFVVRAEGRAGQPVGRKIHDLNLHTVLSV</sequence>
<evidence type="ECO:0000256" key="1">
    <source>
        <dbReference type="SAM" id="SignalP"/>
    </source>
</evidence>
<keyword evidence="1" id="KW-0732">Signal</keyword>
<feature type="chain" id="PRO_5046320346" evidence="1">
    <location>
        <begin position="39"/>
        <end position="220"/>
    </location>
</feature>
<comment type="caution">
    <text evidence="2">The sequence shown here is derived from an EMBL/GenBank/DDBJ whole genome shotgun (WGS) entry which is preliminary data.</text>
</comment>
<name>A0ABV8G347_9ACTN</name>
<keyword evidence="3" id="KW-1185">Reference proteome</keyword>
<proteinExistence type="predicted"/>
<reference evidence="3" key="1">
    <citation type="journal article" date="2019" name="Int. J. Syst. Evol. Microbiol.">
        <title>The Global Catalogue of Microorganisms (GCM) 10K type strain sequencing project: providing services to taxonomists for standard genome sequencing and annotation.</title>
        <authorList>
            <consortium name="The Broad Institute Genomics Platform"/>
            <consortium name="The Broad Institute Genome Sequencing Center for Infectious Disease"/>
            <person name="Wu L."/>
            <person name="Ma J."/>
        </authorList>
    </citation>
    <scope>NUCLEOTIDE SEQUENCE [LARGE SCALE GENOMIC DNA]</scope>
    <source>
        <strain evidence="3">TBRC 1276</strain>
    </source>
</reference>
<dbReference type="RefSeq" id="WP_379528469.1">
    <property type="nucleotide sequence ID" value="NZ_JBHSBI010000006.1"/>
</dbReference>
<evidence type="ECO:0000313" key="3">
    <source>
        <dbReference type="Proteomes" id="UP001595851"/>
    </source>
</evidence>
<protein>
    <submittedName>
        <fullName evidence="2">Uncharacterized protein</fullName>
    </submittedName>
</protein>
<organism evidence="2 3">
    <name type="scientific">Nonomuraea purpurea</name>
    <dbReference type="NCBI Taxonomy" id="1849276"/>
    <lineage>
        <taxon>Bacteria</taxon>
        <taxon>Bacillati</taxon>
        <taxon>Actinomycetota</taxon>
        <taxon>Actinomycetes</taxon>
        <taxon>Streptosporangiales</taxon>
        <taxon>Streptosporangiaceae</taxon>
        <taxon>Nonomuraea</taxon>
    </lineage>
</organism>